<proteinExistence type="predicted"/>
<evidence type="ECO:0000313" key="4">
    <source>
        <dbReference type="Proteomes" id="UP000241203"/>
    </source>
</evidence>
<dbReference type="Gene3D" id="1.10.30.50">
    <property type="match status" value="1"/>
</dbReference>
<comment type="caution">
    <text evidence="2">The sequence shown here is derived from an EMBL/GenBank/DDBJ whole genome shotgun (WGS) entry which is preliminary data.</text>
</comment>
<dbReference type="Proteomes" id="UP000268291">
    <property type="component" value="Unassembled WGS sequence"/>
</dbReference>
<dbReference type="Pfam" id="PF02720">
    <property type="entry name" value="DUF222"/>
    <property type="match status" value="1"/>
</dbReference>
<keyword evidence="5" id="KW-1185">Reference proteome</keyword>
<dbReference type="InterPro" id="IPR003870">
    <property type="entry name" value="DUF222"/>
</dbReference>
<dbReference type="GO" id="GO:0004519">
    <property type="term" value="F:endonuclease activity"/>
    <property type="evidence" value="ECO:0007669"/>
    <property type="project" value="UniProtKB-KW"/>
</dbReference>
<evidence type="ECO:0000313" key="5">
    <source>
        <dbReference type="Proteomes" id="UP000268291"/>
    </source>
</evidence>
<gene>
    <name evidence="2" type="ORF">CLV49_0923</name>
    <name evidence="3" type="ORF">ELQ93_13650</name>
</gene>
<sequence length="469" mass="49190">MNPAADAADEAIEGAIALLEAVTREASPARLSGARFLARVPRLEQLGRLIDGLRAVHAADASERMMGPVDTLGAAGYASARDAVAQLAGVSEAEAARRIRLGERISSGLSLSGAPVAPRFPAVADAVLDGELGVEAAEIITRELGGVALRVDSGVIHEAEAGLVELARGSHSRPPLRAELVREQVALYLLAIDPDGAEPTERTARMRRRLTFGRETPEGMIPVTGMLVAEVGAQFKRLVEAHRRKVAFGADATGPGDDGEAAGAQAEGAEAAGYIVADDRTPAQRRHDTLADILGAAARVKDAPEIAGSAPAVIVTVTKKALDDGGVGFLDDHTTPISAGAVERLVDSRGMQIVTMNESGRVLSLGSVQRCFTSSQRRAIIARDGGCVIPGCTTAAGWCEVHHVVPWREGGETHVDNGVLLCWGHHQRIDSGPWRLSMPDGVPHVRGPGINEWTPAGMSRVRIPLPRTG</sequence>
<dbReference type="Proteomes" id="UP000241203">
    <property type="component" value="Unassembled WGS sequence"/>
</dbReference>
<keyword evidence="2" id="KW-0255">Endonuclease</keyword>
<keyword evidence="2" id="KW-0540">Nuclease</keyword>
<accession>A0A2P8GTL8</accession>
<dbReference type="SMART" id="SM00507">
    <property type="entry name" value="HNHc"/>
    <property type="match status" value="1"/>
</dbReference>
<evidence type="ECO:0000313" key="3">
    <source>
        <dbReference type="EMBL" id="RUQ84641.1"/>
    </source>
</evidence>
<evidence type="ECO:0000313" key="2">
    <source>
        <dbReference type="EMBL" id="PSL37316.1"/>
    </source>
</evidence>
<protein>
    <submittedName>
        <fullName evidence="2">HNH endonuclease</fullName>
    </submittedName>
</protein>
<reference evidence="2 4" key="1">
    <citation type="submission" date="2018-03" db="EMBL/GenBank/DDBJ databases">
        <title>Genomic Encyclopedia of Archaeal and Bacterial Type Strains, Phase II (KMG-II): from individual species to whole genera.</title>
        <authorList>
            <person name="Goeker M."/>
        </authorList>
    </citation>
    <scope>NUCLEOTIDE SEQUENCE [LARGE SCALE GENOMIC DNA]</scope>
    <source>
        <strain evidence="2 4">DSM 21548</strain>
    </source>
</reference>
<dbReference type="InterPro" id="IPR003615">
    <property type="entry name" value="HNH_nuc"/>
</dbReference>
<dbReference type="EMBL" id="RZGY01000002">
    <property type="protein sequence ID" value="RUQ84641.1"/>
    <property type="molecule type" value="Genomic_DNA"/>
</dbReference>
<dbReference type="AlphaFoldDB" id="A0A2P8GTL8"/>
<dbReference type="RefSeq" id="WP_106562472.1">
    <property type="nucleotide sequence ID" value="NZ_PYAU01000001.1"/>
</dbReference>
<dbReference type="OrthoDB" id="5177627at2"/>
<dbReference type="EMBL" id="PYAU01000001">
    <property type="protein sequence ID" value="PSL37316.1"/>
    <property type="molecule type" value="Genomic_DNA"/>
</dbReference>
<dbReference type="CDD" id="cd00085">
    <property type="entry name" value="HNHc"/>
    <property type="match status" value="1"/>
</dbReference>
<organism evidence="2 4">
    <name type="scientific">Labedella gwakjiensis</name>
    <dbReference type="NCBI Taxonomy" id="390269"/>
    <lineage>
        <taxon>Bacteria</taxon>
        <taxon>Bacillati</taxon>
        <taxon>Actinomycetota</taxon>
        <taxon>Actinomycetes</taxon>
        <taxon>Micrococcales</taxon>
        <taxon>Microbacteriaceae</taxon>
        <taxon>Labedella</taxon>
    </lineage>
</organism>
<name>A0A2P8GTL8_9MICO</name>
<keyword evidence="2" id="KW-0378">Hydrolase</keyword>
<reference evidence="3 5" key="2">
    <citation type="submission" date="2018-12" db="EMBL/GenBank/DDBJ databases">
        <authorList>
            <person name="hu s."/>
            <person name="Xu Y."/>
            <person name="Xu B."/>
            <person name="Li F."/>
        </authorList>
    </citation>
    <scope>NUCLEOTIDE SEQUENCE [LARGE SCALE GENOMIC DNA]</scope>
    <source>
        <strain evidence="3 5">KSW2-17</strain>
    </source>
</reference>
<feature type="domain" description="HNH nuclease" evidence="1">
    <location>
        <begin position="375"/>
        <end position="427"/>
    </location>
</feature>
<dbReference type="Pfam" id="PF13391">
    <property type="entry name" value="HNH_2"/>
    <property type="match status" value="1"/>
</dbReference>
<evidence type="ECO:0000259" key="1">
    <source>
        <dbReference type="SMART" id="SM00507"/>
    </source>
</evidence>